<name>A0A4P6UJS4_9BURK</name>
<dbReference type="Proteomes" id="UP000292939">
    <property type="component" value="Chromosome"/>
</dbReference>
<proteinExistence type="predicted"/>
<dbReference type="RefSeq" id="WP_131280833.1">
    <property type="nucleotide sequence ID" value="NZ_CP031395.1"/>
</dbReference>
<feature type="region of interest" description="Disordered" evidence="1">
    <location>
        <begin position="81"/>
        <end position="131"/>
    </location>
</feature>
<dbReference type="OrthoDB" id="8527508at2"/>
<evidence type="ECO:0000256" key="1">
    <source>
        <dbReference type="SAM" id="MobiDB-lite"/>
    </source>
</evidence>
<reference evidence="3 4" key="1">
    <citation type="submission" date="2018-07" db="EMBL/GenBank/DDBJ databases">
        <title>Exploring interactions and the metabolic potential of the ultra-small soil bacteria Hylemonella gracilis.</title>
        <authorList>
            <person name="Tyc O."/>
            <person name="Kulkarni P."/>
            <person name="Gawehns F."/>
            <person name="Hundscheid M."/>
            <person name="Zweers H."/>
            <person name="Garbeva P."/>
        </authorList>
    </citation>
    <scope>NUCLEOTIDE SEQUENCE [LARGE SCALE GENOMIC DNA]</scope>
    <source>
        <strain evidence="3 4">NS1</strain>
    </source>
</reference>
<keyword evidence="2" id="KW-0732">Signal</keyword>
<sequence>MKLRFSLRILAISSAALLLAACDIPGVAPDPRLAMRESDSKAIGNACRYALRGLEECYTNNPKALKTAILEGWREMDQYMRENDIKGQAGAPVEAQAQAPLHPQGQSGPEVKNTEGTKSKAATDKKSGIRL</sequence>
<dbReference type="EMBL" id="CP031395">
    <property type="protein sequence ID" value="QBK05618.1"/>
    <property type="molecule type" value="Genomic_DNA"/>
</dbReference>
<evidence type="ECO:0008006" key="5">
    <source>
        <dbReference type="Google" id="ProtNLM"/>
    </source>
</evidence>
<feature type="signal peptide" evidence="2">
    <location>
        <begin position="1"/>
        <end position="20"/>
    </location>
</feature>
<evidence type="ECO:0000313" key="3">
    <source>
        <dbReference type="EMBL" id="QBK05618.1"/>
    </source>
</evidence>
<accession>A0A4P6UJS4</accession>
<feature type="compositionally biased region" description="Basic and acidic residues" evidence="1">
    <location>
        <begin position="112"/>
        <end position="131"/>
    </location>
</feature>
<dbReference type="PROSITE" id="PS51257">
    <property type="entry name" value="PROKAR_LIPOPROTEIN"/>
    <property type="match status" value="1"/>
</dbReference>
<evidence type="ECO:0000313" key="4">
    <source>
        <dbReference type="Proteomes" id="UP000292939"/>
    </source>
</evidence>
<organism evidence="3 4">
    <name type="scientific">Hylemonella gracilis</name>
    <dbReference type="NCBI Taxonomy" id="80880"/>
    <lineage>
        <taxon>Bacteria</taxon>
        <taxon>Pseudomonadati</taxon>
        <taxon>Pseudomonadota</taxon>
        <taxon>Betaproteobacteria</taxon>
        <taxon>Burkholderiales</taxon>
        <taxon>Comamonadaceae</taxon>
        <taxon>Hylemonella</taxon>
    </lineage>
</organism>
<evidence type="ECO:0000256" key="2">
    <source>
        <dbReference type="SAM" id="SignalP"/>
    </source>
</evidence>
<gene>
    <name evidence="3" type="ORF">DW355_13545</name>
</gene>
<dbReference type="KEGG" id="hgr:DW355_13545"/>
<dbReference type="AlphaFoldDB" id="A0A4P6UJS4"/>
<feature type="chain" id="PRO_5020481937" description="Lipoprotein" evidence="2">
    <location>
        <begin position="21"/>
        <end position="131"/>
    </location>
</feature>
<protein>
    <recommendedName>
        <fullName evidence="5">Lipoprotein</fullName>
    </recommendedName>
</protein>